<evidence type="ECO:0000259" key="5">
    <source>
        <dbReference type="PROSITE" id="PS50977"/>
    </source>
</evidence>
<gene>
    <name evidence="6" type="ORF">CBW24_06965</name>
</gene>
<dbReference type="GO" id="GO:0003700">
    <property type="term" value="F:DNA-binding transcription factor activity"/>
    <property type="evidence" value="ECO:0007669"/>
    <property type="project" value="TreeGrafter"/>
</dbReference>
<keyword evidence="2 4" id="KW-0238">DNA-binding</keyword>
<dbReference type="PROSITE" id="PS50977">
    <property type="entry name" value="HTH_TETR_2"/>
    <property type="match status" value="1"/>
</dbReference>
<dbReference type="PANTHER" id="PTHR30055">
    <property type="entry name" value="HTH-TYPE TRANSCRIPTIONAL REGULATOR RUTR"/>
    <property type="match status" value="1"/>
</dbReference>
<dbReference type="Pfam" id="PF00440">
    <property type="entry name" value="TetR_N"/>
    <property type="match status" value="1"/>
</dbReference>
<dbReference type="AlphaFoldDB" id="A0A291LYJ0"/>
<dbReference type="InterPro" id="IPR023772">
    <property type="entry name" value="DNA-bd_HTH_TetR-type_CS"/>
</dbReference>
<sequence>MTTAGTHLPTTEDLCRSVLENNRDSISIQKPEFAVRKLALILNAALDLSNKKGFQAMSLRDLSRASGVSMGGLYSYFDSKDTLLKMILSEVTGAVEAALGEPPAEVRQSPRDHLLWLIDTHIRLTEAMLPWFTFSFMEAKNFPAAERKLAIDSEELTEGYFAEVLARGQQDGSFSADMPPLMAALTKPLLQDWYVKRAKYRRRKVDIDSYIAMVQGIVLAACGAAAQTTADKAESGAA</sequence>
<reference evidence="6 7" key="1">
    <citation type="submission" date="2017-05" db="EMBL/GenBank/DDBJ databases">
        <title>Comparative genomic and metabolic analysis of manganese-oxidizing mechanisms in Celeribater manganoxidans DY25T: its adaption to the environment of polymetallic nodule.</title>
        <authorList>
            <person name="Wang X."/>
        </authorList>
    </citation>
    <scope>NUCLEOTIDE SEQUENCE [LARGE SCALE GENOMIC DNA]</scope>
    <source>
        <strain evidence="6 7">DY25</strain>
    </source>
</reference>
<dbReference type="RefSeq" id="WP_097373108.1">
    <property type="nucleotide sequence ID" value="NZ_CP021404.1"/>
</dbReference>
<evidence type="ECO:0000256" key="2">
    <source>
        <dbReference type="ARBA" id="ARBA00023125"/>
    </source>
</evidence>
<proteinExistence type="predicted"/>
<dbReference type="InterPro" id="IPR009057">
    <property type="entry name" value="Homeodomain-like_sf"/>
</dbReference>
<evidence type="ECO:0000313" key="6">
    <source>
        <dbReference type="EMBL" id="ATI41761.1"/>
    </source>
</evidence>
<keyword evidence="3" id="KW-0804">Transcription</keyword>
<evidence type="ECO:0000256" key="1">
    <source>
        <dbReference type="ARBA" id="ARBA00023015"/>
    </source>
</evidence>
<dbReference type="SUPFAM" id="SSF46689">
    <property type="entry name" value="Homeodomain-like"/>
    <property type="match status" value="1"/>
</dbReference>
<evidence type="ECO:0000256" key="3">
    <source>
        <dbReference type="ARBA" id="ARBA00023163"/>
    </source>
</evidence>
<dbReference type="EMBL" id="CP021404">
    <property type="protein sequence ID" value="ATI41761.1"/>
    <property type="molecule type" value="Genomic_DNA"/>
</dbReference>
<evidence type="ECO:0000256" key="4">
    <source>
        <dbReference type="PROSITE-ProRule" id="PRU00335"/>
    </source>
</evidence>
<dbReference type="InterPro" id="IPR001647">
    <property type="entry name" value="HTH_TetR"/>
</dbReference>
<feature type="DNA-binding region" description="H-T-H motif" evidence="4">
    <location>
        <begin position="58"/>
        <end position="77"/>
    </location>
</feature>
<keyword evidence="7" id="KW-1185">Reference proteome</keyword>
<dbReference type="KEGG" id="cmag:CBW24_06965"/>
<dbReference type="PROSITE" id="PS01081">
    <property type="entry name" value="HTH_TETR_1"/>
    <property type="match status" value="1"/>
</dbReference>
<organism evidence="6 7">
    <name type="scientific">Pacificitalea manganoxidans</name>
    <dbReference type="NCBI Taxonomy" id="1411902"/>
    <lineage>
        <taxon>Bacteria</taxon>
        <taxon>Pseudomonadati</taxon>
        <taxon>Pseudomonadota</taxon>
        <taxon>Alphaproteobacteria</taxon>
        <taxon>Rhodobacterales</taxon>
        <taxon>Paracoccaceae</taxon>
        <taxon>Pacificitalea</taxon>
    </lineage>
</organism>
<name>A0A291LYJ0_9RHOB</name>
<accession>A0A291LYJ0</accession>
<dbReference type="InterPro" id="IPR036271">
    <property type="entry name" value="Tet_transcr_reg_TetR-rel_C_sf"/>
</dbReference>
<dbReference type="GO" id="GO:0000976">
    <property type="term" value="F:transcription cis-regulatory region binding"/>
    <property type="evidence" value="ECO:0007669"/>
    <property type="project" value="TreeGrafter"/>
</dbReference>
<dbReference type="Proteomes" id="UP000219050">
    <property type="component" value="Chromosome"/>
</dbReference>
<dbReference type="PANTHER" id="PTHR30055:SF240">
    <property type="entry name" value="HTH-TYPE TRANSCRIPTIONAL REGULATOR ACRR"/>
    <property type="match status" value="1"/>
</dbReference>
<dbReference type="InterPro" id="IPR050109">
    <property type="entry name" value="HTH-type_TetR-like_transc_reg"/>
</dbReference>
<dbReference type="OrthoDB" id="9779746at2"/>
<feature type="domain" description="HTH tetR-type" evidence="5">
    <location>
        <begin position="35"/>
        <end position="95"/>
    </location>
</feature>
<evidence type="ECO:0000313" key="7">
    <source>
        <dbReference type="Proteomes" id="UP000219050"/>
    </source>
</evidence>
<dbReference type="Gene3D" id="1.10.10.60">
    <property type="entry name" value="Homeodomain-like"/>
    <property type="match status" value="1"/>
</dbReference>
<dbReference type="PRINTS" id="PR00455">
    <property type="entry name" value="HTHTETR"/>
</dbReference>
<dbReference type="Gene3D" id="1.10.357.10">
    <property type="entry name" value="Tetracycline Repressor, domain 2"/>
    <property type="match status" value="1"/>
</dbReference>
<protein>
    <submittedName>
        <fullName evidence="6">TetR family transcriptional regulator</fullName>
    </submittedName>
</protein>
<keyword evidence="1" id="KW-0805">Transcription regulation</keyword>
<dbReference type="SUPFAM" id="SSF48498">
    <property type="entry name" value="Tetracyclin repressor-like, C-terminal domain"/>
    <property type="match status" value="1"/>
</dbReference>